<organism evidence="3 4">
    <name type="scientific">Paenibacillus macerans</name>
    <name type="common">Bacillus macerans</name>
    <dbReference type="NCBI Taxonomy" id="44252"/>
    <lineage>
        <taxon>Bacteria</taxon>
        <taxon>Bacillati</taxon>
        <taxon>Bacillota</taxon>
        <taxon>Bacilli</taxon>
        <taxon>Bacillales</taxon>
        <taxon>Paenibacillaceae</taxon>
        <taxon>Paenibacillus</taxon>
    </lineage>
</organism>
<comment type="caution">
    <text evidence="3">The sequence shown here is derived from an EMBL/GenBank/DDBJ whole genome shotgun (WGS) entry which is preliminary data.</text>
</comment>
<proteinExistence type="predicted"/>
<evidence type="ECO:0000313" key="4">
    <source>
        <dbReference type="Proteomes" id="UP000442469"/>
    </source>
</evidence>
<dbReference type="AlphaFoldDB" id="A0A6N8EYB3"/>
<feature type="domain" description="YdbS-like PH" evidence="2">
    <location>
        <begin position="78"/>
        <end position="154"/>
    </location>
</feature>
<feature type="transmembrane region" description="Helical" evidence="1">
    <location>
        <begin position="49"/>
        <end position="74"/>
    </location>
</feature>
<dbReference type="Proteomes" id="UP000442469">
    <property type="component" value="Unassembled WGS sequence"/>
</dbReference>
<keyword evidence="1" id="KW-0472">Membrane</keyword>
<keyword evidence="1" id="KW-0812">Transmembrane</keyword>
<evidence type="ECO:0000259" key="2">
    <source>
        <dbReference type="Pfam" id="PF03703"/>
    </source>
</evidence>
<evidence type="ECO:0000256" key="1">
    <source>
        <dbReference type="SAM" id="Phobius"/>
    </source>
</evidence>
<protein>
    <submittedName>
        <fullName evidence="3">PH domain-containing protein</fullName>
    </submittedName>
</protein>
<dbReference type="InterPro" id="IPR005182">
    <property type="entry name" value="YdbS-like_PH"/>
</dbReference>
<sequence length="166" mass="19335">MRVEQQLQKLHPNVIRYWQIIRGLRTCKWLIGGIALLVVKWIWLPSWDWLMIISILGMAFFIIKSLFFVFYGVYIKYSRKGYFLGTDELMIRWGNVWSDNSTIIPLNRVQHVDQEQDIIAQRFGLSSLTITTAGDDHSIIGLTEEDAISLRRQIIEIAKLGDSDAY</sequence>
<dbReference type="PANTHER" id="PTHR34473:SF2">
    <property type="entry name" value="UPF0699 TRANSMEMBRANE PROTEIN YDBT"/>
    <property type="match status" value="1"/>
</dbReference>
<name>A0A6N8EYB3_PAEMA</name>
<dbReference type="Pfam" id="PF03703">
    <property type="entry name" value="bPH_2"/>
    <property type="match status" value="1"/>
</dbReference>
<evidence type="ECO:0000313" key="3">
    <source>
        <dbReference type="EMBL" id="MUG25196.1"/>
    </source>
</evidence>
<keyword evidence="1" id="KW-1133">Transmembrane helix</keyword>
<accession>A0A6N8EYB3</accession>
<dbReference type="EMBL" id="WNZZ01000022">
    <property type="protein sequence ID" value="MUG25196.1"/>
    <property type="molecule type" value="Genomic_DNA"/>
</dbReference>
<reference evidence="3 4" key="1">
    <citation type="submission" date="2019-11" db="EMBL/GenBank/DDBJ databases">
        <title>Draft genome sequences of five Paenibacillus species of dairy origin.</title>
        <authorList>
            <person name="Olajide A.M."/>
            <person name="Chen S."/>
            <person name="Lapointe G."/>
        </authorList>
    </citation>
    <scope>NUCLEOTIDE SEQUENCE [LARGE SCALE GENOMIC DNA]</scope>
    <source>
        <strain evidence="3 4">3CT49</strain>
    </source>
</reference>
<feature type="transmembrane region" description="Helical" evidence="1">
    <location>
        <begin position="26"/>
        <end position="43"/>
    </location>
</feature>
<dbReference type="PANTHER" id="PTHR34473">
    <property type="entry name" value="UPF0699 TRANSMEMBRANE PROTEIN YDBS"/>
    <property type="match status" value="1"/>
</dbReference>
<gene>
    <name evidence="3" type="ORF">GNQ08_22780</name>
</gene>